<feature type="signal peptide" evidence="7">
    <location>
        <begin position="1"/>
        <end position="22"/>
    </location>
</feature>
<dbReference type="CDD" id="cd12797">
    <property type="entry name" value="M23_peptidase"/>
    <property type="match status" value="1"/>
</dbReference>
<keyword evidence="4" id="KW-0378">Hydrolase</keyword>
<keyword evidence="6" id="KW-0482">Metalloprotease</keyword>
<dbReference type="Gene3D" id="3.10.450.350">
    <property type="match status" value="1"/>
</dbReference>
<evidence type="ECO:0000313" key="9">
    <source>
        <dbReference type="EMBL" id="GAA0874415.1"/>
    </source>
</evidence>
<dbReference type="InterPro" id="IPR011055">
    <property type="entry name" value="Dup_hybrid_motif"/>
</dbReference>
<evidence type="ECO:0000256" key="6">
    <source>
        <dbReference type="ARBA" id="ARBA00023049"/>
    </source>
</evidence>
<keyword evidence="5" id="KW-0862">Zinc</keyword>
<feature type="domain" description="M23ase beta-sheet core" evidence="8">
    <location>
        <begin position="288"/>
        <end position="383"/>
    </location>
</feature>
<name>A0ABN1MMH5_9FLAO</name>
<dbReference type="InterPro" id="IPR016047">
    <property type="entry name" value="M23ase_b-sheet_dom"/>
</dbReference>
<evidence type="ECO:0000313" key="10">
    <source>
        <dbReference type="Proteomes" id="UP001501126"/>
    </source>
</evidence>
<dbReference type="Pfam" id="PF01551">
    <property type="entry name" value="Peptidase_M23"/>
    <property type="match status" value="1"/>
</dbReference>
<keyword evidence="10" id="KW-1185">Reference proteome</keyword>
<keyword evidence="2" id="KW-0645">Protease</keyword>
<dbReference type="SUPFAM" id="SSF51261">
    <property type="entry name" value="Duplicated hybrid motif"/>
    <property type="match status" value="1"/>
</dbReference>
<evidence type="ECO:0000256" key="3">
    <source>
        <dbReference type="ARBA" id="ARBA00022723"/>
    </source>
</evidence>
<feature type="chain" id="PRO_5046847525" evidence="7">
    <location>
        <begin position="23"/>
        <end position="423"/>
    </location>
</feature>
<comment type="cofactor">
    <cofactor evidence="1">
        <name>Zn(2+)</name>
        <dbReference type="ChEBI" id="CHEBI:29105"/>
    </cofactor>
</comment>
<sequence>MKYWQGSLAVILILVSACTSDANVIPEDTDKKSEETVVREPETKFGINIDPYTLQEGVVEDGWTLSHLLAPFGIDHASIMKADAAGRDSLVGLKYIVAGKPFTAFIPKGDTLGKADFIVYESSITDYFIFDFTDSLSVKRFEKPIDIERKTIIGEIVKNSNLTETINQQTGNIALTGELAESIAGIFAWSIDFFKLQAGDRFKVVYEEKSVEGIPFGMGRVEAVVFEHWKTPNYAFYFKLDSAHVEGYYDETGKEMKRPFLMAPVQFSRISSGFTSRRFHPVQKRYKAHLGTDYAAPTGTPIFSTADGTIIEATRSQFNGIYVKVRHNDVYMTQYLHMSRIEDGIRPGVRVKQGQTIGYVGSTGLATGPHVCYRFWKNGKQVDHRSQKLPKSEPLKEEVLPIYLENIREVKKELDDLSWKRKK</sequence>
<dbReference type="EMBL" id="BAAAFH010000003">
    <property type="protein sequence ID" value="GAA0874415.1"/>
    <property type="molecule type" value="Genomic_DNA"/>
</dbReference>
<evidence type="ECO:0000256" key="4">
    <source>
        <dbReference type="ARBA" id="ARBA00022801"/>
    </source>
</evidence>
<dbReference type="PANTHER" id="PTHR21666">
    <property type="entry name" value="PEPTIDASE-RELATED"/>
    <property type="match status" value="1"/>
</dbReference>
<comment type="caution">
    <text evidence="9">The sequence shown here is derived from an EMBL/GenBank/DDBJ whole genome shotgun (WGS) entry which is preliminary data.</text>
</comment>
<evidence type="ECO:0000256" key="7">
    <source>
        <dbReference type="SAM" id="SignalP"/>
    </source>
</evidence>
<organism evidence="9 10">
    <name type="scientific">Wandonia haliotis</name>
    <dbReference type="NCBI Taxonomy" id="574963"/>
    <lineage>
        <taxon>Bacteria</taxon>
        <taxon>Pseudomonadati</taxon>
        <taxon>Bacteroidota</taxon>
        <taxon>Flavobacteriia</taxon>
        <taxon>Flavobacteriales</taxon>
        <taxon>Crocinitomicaceae</taxon>
        <taxon>Wandonia</taxon>
    </lineage>
</organism>
<keyword evidence="3" id="KW-0479">Metal-binding</keyword>
<proteinExistence type="predicted"/>
<dbReference type="Gene3D" id="2.70.70.10">
    <property type="entry name" value="Glucose Permease (Domain IIA)"/>
    <property type="match status" value="1"/>
</dbReference>
<dbReference type="PANTHER" id="PTHR21666:SF288">
    <property type="entry name" value="CELL DIVISION PROTEIN YTFB"/>
    <property type="match status" value="1"/>
</dbReference>
<accession>A0ABN1MMH5</accession>
<evidence type="ECO:0000256" key="2">
    <source>
        <dbReference type="ARBA" id="ARBA00022670"/>
    </source>
</evidence>
<keyword evidence="7" id="KW-0732">Signal</keyword>
<evidence type="ECO:0000256" key="1">
    <source>
        <dbReference type="ARBA" id="ARBA00001947"/>
    </source>
</evidence>
<dbReference type="InterPro" id="IPR050570">
    <property type="entry name" value="Cell_wall_metabolism_enzyme"/>
</dbReference>
<dbReference type="Proteomes" id="UP001501126">
    <property type="component" value="Unassembled WGS sequence"/>
</dbReference>
<gene>
    <name evidence="9" type="ORF">GCM10009118_08230</name>
</gene>
<dbReference type="PROSITE" id="PS51257">
    <property type="entry name" value="PROKAR_LIPOPROTEIN"/>
    <property type="match status" value="1"/>
</dbReference>
<evidence type="ECO:0000259" key="8">
    <source>
        <dbReference type="Pfam" id="PF01551"/>
    </source>
</evidence>
<protein>
    <submittedName>
        <fullName evidence="9">Peptidoglycan DD-metalloendopeptidase family protein</fullName>
    </submittedName>
</protein>
<reference evidence="9 10" key="1">
    <citation type="journal article" date="2019" name="Int. J. Syst. Evol. Microbiol.">
        <title>The Global Catalogue of Microorganisms (GCM) 10K type strain sequencing project: providing services to taxonomists for standard genome sequencing and annotation.</title>
        <authorList>
            <consortium name="The Broad Institute Genomics Platform"/>
            <consortium name="The Broad Institute Genome Sequencing Center for Infectious Disease"/>
            <person name="Wu L."/>
            <person name="Ma J."/>
        </authorList>
    </citation>
    <scope>NUCLEOTIDE SEQUENCE [LARGE SCALE GENOMIC DNA]</scope>
    <source>
        <strain evidence="9 10">JCM 16083</strain>
    </source>
</reference>
<evidence type="ECO:0000256" key="5">
    <source>
        <dbReference type="ARBA" id="ARBA00022833"/>
    </source>
</evidence>